<dbReference type="Gene3D" id="3.10.20.90">
    <property type="entry name" value="Phosphatidylinositol 3-kinase Catalytic Subunit, Chain A, domain 1"/>
    <property type="match status" value="1"/>
</dbReference>
<dbReference type="SMART" id="SM01052">
    <property type="entry name" value="CAP_GLY"/>
    <property type="match status" value="1"/>
</dbReference>
<dbReference type="AlphaFoldDB" id="A0AA39U5R8"/>
<dbReference type="GO" id="GO:0005938">
    <property type="term" value="C:cell cortex"/>
    <property type="evidence" value="ECO:0007669"/>
    <property type="project" value="TreeGrafter"/>
</dbReference>
<dbReference type="GO" id="GO:0051010">
    <property type="term" value="F:microtubule plus-end binding"/>
    <property type="evidence" value="ECO:0007669"/>
    <property type="project" value="TreeGrafter"/>
</dbReference>
<dbReference type="Pfam" id="PF01302">
    <property type="entry name" value="CAP_GLY"/>
    <property type="match status" value="1"/>
</dbReference>
<dbReference type="PROSITE" id="PS50245">
    <property type="entry name" value="CAP_GLY_2"/>
    <property type="match status" value="1"/>
</dbReference>
<dbReference type="GO" id="GO:0005634">
    <property type="term" value="C:nucleus"/>
    <property type="evidence" value="ECO:0007669"/>
    <property type="project" value="TreeGrafter"/>
</dbReference>
<dbReference type="Gene3D" id="2.30.30.190">
    <property type="entry name" value="CAP Gly-rich-like domain"/>
    <property type="match status" value="1"/>
</dbReference>
<dbReference type="InterPro" id="IPR029071">
    <property type="entry name" value="Ubiquitin-like_domsf"/>
</dbReference>
<evidence type="ECO:0000256" key="1">
    <source>
        <dbReference type="ARBA" id="ARBA00004496"/>
    </source>
</evidence>
<reference evidence="6" key="1">
    <citation type="submission" date="2023-03" db="EMBL/GenBank/DDBJ databases">
        <title>Complete genome of Cladonia borealis.</title>
        <authorList>
            <person name="Park H."/>
        </authorList>
    </citation>
    <scope>NUCLEOTIDE SEQUENCE</scope>
    <source>
        <strain evidence="6">ANT050790</strain>
    </source>
</reference>
<comment type="caution">
    <text evidence="6">The sequence shown here is derived from an EMBL/GenBank/DDBJ whole genome shotgun (WGS) entry which is preliminary data.</text>
</comment>
<keyword evidence="7" id="KW-1185">Reference proteome</keyword>
<dbReference type="InterPro" id="IPR036859">
    <property type="entry name" value="CAP-Gly_dom_sf"/>
</dbReference>
<dbReference type="GO" id="GO:0031122">
    <property type="term" value="P:cytoplasmic microtubule organization"/>
    <property type="evidence" value="ECO:0007669"/>
    <property type="project" value="TreeGrafter"/>
</dbReference>
<accession>A0AA39U5R8</accession>
<evidence type="ECO:0000313" key="6">
    <source>
        <dbReference type="EMBL" id="KAK0508361.1"/>
    </source>
</evidence>
<sequence length="246" mass="26968">MATAQDVPLLIISTASSSERRITPSWTISLLKAKLEPITGIPPAAQKLTLRLPDQSEETVIEAADEGSVEIGRWPLVAYAELKVTTTGDSNFASLPPLSSVEKYTMPESEYEKLSGTVLAQKKAQQVGRFNPKAPEIREMKVKEIVEEVRKRNIAVGARCILSNDSSRRGTIRFVGPIPSLPGVQDAPWVGIELDEPTGRNDGSVNGVRHFTCEKNKGVFARPEKVGVGDFEELNLDEDDPQMEEI</sequence>
<dbReference type="SUPFAM" id="SSF54236">
    <property type="entry name" value="Ubiquitin-like"/>
    <property type="match status" value="1"/>
</dbReference>
<comment type="subcellular location">
    <subcellularLocation>
        <location evidence="1">Cytoplasm</location>
    </subcellularLocation>
</comment>
<dbReference type="GO" id="GO:0035371">
    <property type="term" value="C:microtubule plus-end"/>
    <property type="evidence" value="ECO:0007669"/>
    <property type="project" value="TreeGrafter"/>
</dbReference>
<organism evidence="6 7">
    <name type="scientific">Cladonia borealis</name>
    <dbReference type="NCBI Taxonomy" id="184061"/>
    <lineage>
        <taxon>Eukaryota</taxon>
        <taxon>Fungi</taxon>
        <taxon>Dikarya</taxon>
        <taxon>Ascomycota</taxon>
        <taxon>Pezizomycotina</taxon>
        <taxon>Lecanoromycetes</taxon>
        <taxon>OSLEUM clade</taxon>
        <taxon>Lecanoromycetidae</taxon>
        <taxon>Lecanorales</taxon>
        <taxon>Lecanorineae</taxon>
        <taxon>Cladoniaceae</taxon>
        <taxon>Cladonia</taxon>
    </lineage>
</organism>
<name>A0AA39U5R8_9LECA</name>
<feature type="domain" description="CAP-Gly" evidence="5">
    <location>
        <begin position="189"/>
        <end position="222"/>
    </location>
</feature>
<evidence type="ECO:0000256" key="2">
    <source>
        <dbReference type="ARBA" id="ARBA00022490"/>
    </source>
</evidence>
<evidence type="ECO:0000256" key="3">
    <source>
        <dbReference type="ARBA" id="ARBA00023186"/>
    </source>
</evidence>
<dbReference type="InterPro" id="IPR000938">
    <property type="entry name" value="CAP-Gly_domain"/>
</dbReference>
<evidence type="ECO:0000256" key="4">
    <source>
        <dbReference type="ARBA" id="ARBA00025779"/>
    </source>
</evidence>
<evidence type="ECO:0000259" key="5">
    <source>
        <dbReference type="PROSITE" id="PS50245"/>
    </source>
</evidence>
<keyword evidence="3" id="KW-0143">Chaperone</keyword>
<proteinExistence type="inferred from homology"/>
<gene>
    <name evidence="6" type="ORF">JMJ35_009445</name>
</gene>
<dbReference type="SUPFAM" id="SSF74924">
    <property type="entry name" value="Cap-Gly domain"/>
    <property type="match status" value="1"/>
</dbReference>
<keyword evidence="2" id="KW-0963">Cytoplasm</keyword>
<dbReference type="EMBL" id="JAFEKC020000021">
    <property type="protein sequence ID" value="KAK0508361.1"/>
    <property type="molecule type" value="Genomic_DNA"/>
</dbReference>
<dbReference type="Proteomes" id="UP001166286">
    <property type="component" value="Unassembled WGS sequence"/>
</dbReference>
<protein>
    <recommendedName>
        <fullName evidence="5">CAP-Gly domain-containing protein</fullName>
    </recommendedName>
</protein>
<dbReference type="InterPro" id="IPR000626">
    <property type="entry name" value="Ubiquitin-like_dom"/>
</dbReference>
<comment type="similarity">
    <text evidence="4">Belongs to the TBCB family.</text>
</comment>
<dbReference type="PANTHER" id="PTHR18916:SF85">
    <property type="entry name" value="TUBULIN-FOLDING COFACTOR B"/>
    <property type="match status" value="1"/>
</dbReference>
<evidence type="ECO:0000313" key="7">
    <source>
        <dbReference type="Proteomes" id="UP001166286"/>
    </source>
</evidence>
<dbReference type="PANTHER" id="PTHR18916">
    <property type="entry name" value="DYNACTIN 1-RELATED MICROTUBULE-BINDING"/>
    <property type="match status" value="1"/>
</dbReference>
<dbReference type="Pfam" id="PF14560">
    <property type="entry name" value="Ubiquitin_2"/>
    <property type="match status" value="1"/>
</dbReference>